<feature type="compositionally biased region" description="Polar residues" evidence="1">
    <location>
        <begin position="51"/>
        <end position="70"/>
    </location>
</feature>
<proteinExistence type="predicted"/>
<feature type="region of interest" description="Disordered" evidence="1">
    <location>
        <begin position="47"/>
        <end position="70"/>
    </location>
</feature>
<sequence length="70" mass="7683">MACVHLQQLYQLCQDQQLRLGGSDLIRVVCHQCGDQEVCPSALVEERDSTESWQASDSKSGKSNESAATN</sequence>
<evidence type="ECO:0000256" key="1">
    <source>
        <dbReference type="SAM" id="MobiDB-lite"/>
    </source>
</evidence>
<name>A0A5C6CQJ1_9BACT</name>
<protein>
    <submittedName>
        <fullName evidence="2">Uncharacterized protein</fullName>
    </submittedName>
</protein>
<dbReference type="EMBL" id="SJPS01000004">
    <property type="protein sequence ID" value="TWU25711.1"/>
    <property type="molecule type" value="Genomic_DNA"/>
</dbReference>
<dbReference type="AlphaFoldDB" id="A0A5C6CQJ1"/>
<gene>
    <name evidence="2" type="ORF">Pla144_29210</name>
</gene>
<dbReference type="Proteomes" id="UP000318437">
    <property type="component" value="Unassembled WGS sequence"/>
</dbReference>
<evidence type="ECO:0000313" key="2">
    <source>
        <dbReference type="EMBL" id="TWU25711.1"/>
    </source>
</evidence>
<evidence type="ECO:0000313" key="3">
    <source>
        <dbReference type="Proteomes" id="UP000318437"/>
    </source>
</evidence>
<comment type="caution">
    <text evidence="2">The sequence shown here is derived from an EMBL/GenBank/DDBJ whole genome shotgun (WGS) entry which is preliminary data.</text>
</comment>
<accession>A0A5C6CQJ1</accession>
<reference evidence="2 3" key="1">
    <citation type="submission" date="2019-02" db="EMBL/GenBank/DDBJ databases">
        <title>Deep-cultivation of Planctomycetes and their phenomic and genomic characterization uncovers novel biology.</title>
        <authorList>
            <person name="Wiegand S."/>
            <person name="Jogler M."/>
            <person name="Boedeker C."/>
            <person name="Pinto D."/>
            <person name="Vollmers J."/>
            <person name="Rivas-Marin E."/>
            <person name="Kohn T."/>
            <person name="Peeters S.H."/>
            <person name="Heuer A."/>
            <person name="Rast P."/>
            <person name="Oberbeckmann S."/>
            <person name="Bunk B."/>
            <person name="Jeske O."/>
            <person name="Meyerdierks A."/>
            <person name="Storesund J.E."/>
            <person name="Kallscheuer N."/>
            <person name="Luecker S."/>
            <person name="Lage O.M."/>
            <person name="Pohl T."/>
            <person name="Merkel B.J."/>
            <person name="Hornburger P."/>
            <person name="Mueller R.-W."/>
            <person name="Bruemmer F."/>
            <person name="Labrenz M."/>
            <person name="Spormann A.M."/>
            <person name="Op Den Camp H."/>
            <person name="Overmann J."/>
            <person name="Amann R."/>
            <person name="Jetten M.S.M."/>
            <person name="Mascher T."/>
            <person name="Medema M.H."/>
            <person name="Devos D.P."/>
            <person name="Kaster A.-K."/>
            <person name="Ovreas L."/>
            <person name="Rohde M."/>
            <person name="Galperin M.Y."/>
            <person name="Jogler C."/>
        </authorList>
    </citation>
    <scope>NUCLEOTIDE SEQUENCE [LARGE SCALE GENOMIC DNA]</scope>
    <source>
        <strain evidence="2 3">Pla144</strain>
    </source>
</reference>
<dbReference type="RefSeq" id="WP_146451298.1">
    <property type="nucleotide sequence ID" value="NZ_SJPS01000004.1"/>
</dbReference>
<keyword evidence="3" id="KW-1185">Reference proteome</keyword>
<organism evidence="2 3">
    <name type="scientific">Bythopirellula polymerisocia</name>
    <dbReference type="NCBI Taxonomy" id="2528003"/>
    <lineage>
        <taxon>Bacteria</taxon>
        <taxon>Pseudomonadati</taxon>
        <taxon>Planctomycetota</taxon>
        <taxon>Planctomycetia</taxon>
        <taxon>Pirellulales</taxon>
        <taxon>Lacipirellulaceae</taxon>
        <taxon>Bythopirellula</taxon>
    </lineage>
</organism>
<dbReference type="OrthoDB" id="215680at2"/>